<sequence>MNQALLLIDLQNDYFPGGAFELEGSDAALANAAQLLAAARQHGTPVIHIRHISLRPGAGFFLPGTRGANIHQDVAPVAGEAVIDKHFPNSFREAPLREALATLGTGRLLVAGMMTHMCVDATVRAAFDLGLECRIAADACATRALAYQDETIAAQQVHAAFLAALNGIYAEVLPTSLILGEGEPVAA</sequence>
<organism evidence="3 4">
    <name type="scientific">Rhodocyclus tenuis</name>
    <name type="common">Rhodospirillum tenue</name>
    <dbReference type="NCBI Taxonomy" id="1066"/>
    <lineage>
        <taxon>Bacteria</taxon>
        <taxon>Pseudomonadati</taxon>
        <taxon>Pseudomonadota</taxon>
        <taxon>Betaproteobacteria</taxon>
        <taxon>Rhodocyclales</taxon>
        <taxon>Rhodocyclaceae</taxon>
        <taxon>Rhodocyclus</taxon>
    </lineage>
</organism>
<keyword evidence="4" id="KW-1185">Reference proteome</keyword>
<comment type="caution">
    <text evidence="3">The sequence shown here is derived from an EMBL/GenBank/DDBJ whole genome shotgun (WGS) entry which is preliminary data.</text>
</comment>
<evidence type="ECO:0000313" key="3">
    <source>
        <dbReference type="EMBL" id="MBB4247818.1"/>
    </source>
</evidence>
<dbReference type="InterPro" id="IPR050272">
    <property type="entry name" value="Isochorismatase-like_hydrls"/>
</dbReference>
<gene>
    <name evidence="3" type="ORF">GGD90_002203</name>
</gene>
<dbReference type="OrthoDB" id="5360912at2"/>
<accession>A0A840GAX3</accession>
<dbReference type="AlphaFoldDB" id="A0A840GAX3"/>
<name>A0A840GAX3_RHOTE</name>
<keyword evidence="1" id="KW-0378">Hydrolase</keyword>
<dbReference type="GO" id="GO:0016787">
    <property type="term" value="F:hydrolase activity"/>
    <property type="evidence" value="ECO:0007669"/>
    <property type="project" value="UniProtKB-KW"/>
</dbReference>
<dbReference type="Gene3D" id="3.40.50.850">
    <property type="entry name" value="Isochorismatase-like"/>
    <property type="match status" value="1"/>
</dbReference>
<dbReference type="Proteomes" id="UP000587070">
    <property type="component" value="Unassembled WGS sequence"/>
</dbReference>
<dbReference type="PANTHER" id="PTHR43540">
    <property type="entry name" value="PEROXYUREIDOACRYLATE/UREIDOACRYLATE AMIDOHYDROLASE-RELATED"/>
    <property type="match status" value="1"/>
</dbReference>
<dbReference type="CDD" id="cd01014">
    <property type="entry name" value="nicotinamidase_related"/>
    <property type="match status" value="1"/>
</dbReference>
<dbReference type="SUPFAM" id="SSF52499">
    <property type="entry name" value="Isochorismatase-like hydrolases"/>
    <property type="match status" value="1"/>
</dbReference>
<dbReference type="Pfam" id="PF00857">
    <property type="entry name" value="Isochorismatase"/>
    <property type="match status" value="1"/>
</dbReference>
<dbReference type="InterPro" id="IPR036380">
    <property type="entry name" value="Isochorismatase-like_sf"/>
</dbReference>
<dbReference type="InterPro" id="IPR000868">
    <property type="entry name" value="Isochorismatase-like_dom"/>
</dbReference>
<dbReference type="EMBL" id="JACIGE010000007">
    <property type="protein sequence ID" value="MBB4247818.1"/>
    <property type="molecule type" value="Genomic_DNA"/>
</dbReference>
<evidence type="ECO:0000259" key="2">
    <source>
        <dbReference type="Pfam" id="PF00857"/>
    </source>
</evidence>
<evidence type="ECO:0000313" key="4">
    <source>
        <dbReference type="Proteomes" id="UP000587070"/>
    </source>
</evidence>
<evidence type="ECO:0000256" key="1">
    <source>
        <dbReference type="ARBA" id="ARBA00022801"/>
    </source>
</evidence>
<feature type="domain" description="Isochorismatase-like" evidence="2">
    <location>
        <begin position="4"/>
        <end position="154"/>
    </location>
</feature>
<protein>
    <submittedName>
        <fullName evidence="3">Nicotinamidase-related amidase</fullName>
    </submittedName>
</protein>
<proteinExistence type="predicted"/>
<dbReference type="RefSeq" id="WP_153116780.1">
    <property type="nucleotide sequence ID" value="NZ_JACIGE010000007.1"/>
</dbReference>
<reference evidence="3 4" key="1">
    <citation type="submission" date="2020-08" db="EMBL/GenBank/DDBJ databases">
        <title>Genome sequencing of Purple Non-Sulfur Bacteria from various extreme environments.</title>
        <authorList>
            <person name="Mayer M."/>
        </authorList>
    </citation>
    <scope>NUCLEOTIDE SEQUENCE [LARGE SCALE GENOMIC DNA]</scope>
    <source>
        <strain evidence="3 4">2761</strain>
    </source>
</reference>